<feature type="compositionally biased region" description="Polar residues" evidence="1">
    <location>
        <begin position="328"/>
        <end position="339"/>
    </location>
</feature>
<feature type="region of interest" description="Disordered" evidence="1">
    <location>
        <begin position="1"/>
        <end position="339"/>
    </location>
</feature>
<feature type="compositionally biased region" description="Low complexity" evidence="1">
    <location>
        <begin position="312"/>
        <end position="327"/>
    </location>
</feature>
<feature type="compositionally biased region" description="Basic residues" evidence="1">
    <location>
        <begin position="296"/>
        <end position="306"/>
    </location>
</feature>
<evidence type="ECO:0000313" key="2">
    <source>
        <dbReference type="EMBL" id="KAL0097729.1"/>
    </source>
</evidence>
<gene>
    <name evidence="2" type="ORF">J3Q64DRAFT_1070758</name>
</gene>
<feature type="compositionally biased region" description="Basic and acidic residues" evidence="1">
    <location>
        <begin position="162"/>
        <end position="179"/>
    </location>
</feature>
<comment type="caution">
    <text evidence="2">The sequence shown here is derived from an EMBL/GenBank/DDBJ whole genome shotgun (WGS) entry which is preliminary data.</text>
</comment>
<evidence type="ECO:0000313" key="3">
    <source>
        <dbReference type="Proteomes" id="UP001448207"/>
    </source>
</evidence>
<feature type="region of interest" description="Disordered" evidence="1">
    <location>
        <begin position="424"/>
        <end position="445"/>
    </location>
</feature>
<feature type="compositionally biased region" description="Basic and acidic residues" evidence="1">
    <location>
        <begin position="47"/>
        <end position="67"/>
    </location>
</feature>
<feature type="compositionally biased region" description="Basic and acidic residues" evidence="1">
    <location>
        <begin position="199"/>
        <end position="235"/>
    </location>
</feature>
<evidence type="ECO:0000256" key="1">
    <source>
        <dbReference type="SAM" id="MobiDB-lite"/>
    </source>
</evidence>
<feature type="compositionally biased region" description="Polar residues" evidence="1">
    <location>
        <begin position="1"/>
        <end position="46"/>
    </location>
</feature>
<dbReference type="EMBL" id="JBCLYO010000001">
    <property type="protein sequence ID" value="KAL0097729.1"/>
    <property type="molecule type" value="Genomic_DNA"/>
</dbReference>
<keyword evidence="3" id="KW-1185">Reference proteome</keyword>
<feature type="compositionally biased region" description="Basic residues" evidence="1">
    <location>
        <begin position="77"/>
        <end position="88"/>
    </location>
</feature>
<reference evidence="2 3" key="1">
    <citation type="submission" date="2024-04" db="EMBL/GenBank/DDBJ databases">
        <title>Symmetric and asymmetric DNA N6-adenine methylation regulates different biological responses in Mucorales.</title>
        <authorList>
            <consortium name="Lawrence Berkeley National Laboratory"/>
            <person name="Lax C."/>
            <person name="Mondo S.J."/>
            <person name="Osorio-Concepcion M."/>
            <person name="Muszewska A."/>
            <person name="Corrochano-Luque M."/>
            <person name="Gutierrez G."/>
            <person name="Riley R."/>
            <person name="Lipzen A."/>
            <person name="Guo J."/>
            <person name="Hundley H."/>
            <person name="Amirebrahimi M."/>
            <person name="Ng V."/>
            <person name="Lorenzo-Gutierrez D."/>
            <person name="Binder U."/>
            <person name="Yang J."/>
            <person name="Song Y."/>
            <person name="Canovas D."/>
            <person name="Navarro E."/>
            <person name="Freitag M."/>
            <person name="Gabaldon T."/>
            <person name="Grigoriev I.V."/>
            <person name="Corrochano L.M."/>
            <person name="Nicolas F.E."/>
            <person name="Garre V."/>
        </authorList>
    </citation>
    <scope>NUCLEOTIDE SEQUENCE [LARGE SCALE GENOMIC DNA]</scope>
    <source>
        <strain evidence="2 3">L51</strain>
    </source>
</reference>
<feature type="region of interest" description="Disordered" evidence="1">
    <location>
        <begin position="390"/>
        <end position="410"/>
    </location>
</feature>
<name>A0ABR3BFV3_PHYBL</name>
<organism evidence="2 3">
    <name type="scientific">Phycomyces blakesleeanus</name>
    <dbReference type="NCBI Taxonomy" id="4837"/>
    <lineage>
        <taxon>Eukaryota</taxon>
        <taxon>Fungi</taxon>
        <taxon>Fungi incertae sedis</taxon>
        <taxon>Mucoromycota</taxon>
        <taxon>Mucoromycotina</taxon>
        <taxon>Mucoromycetes</taxon>
        <taxon>Mucorales</taxon>
        <taxon>Phycomycetaceae</taxon>
        <taxon>Phycomyces</taxon>
    </lineage>
</organism>
<protein>
    <submittedName>
        <fullName evidence="2">Uncharacterized protein</fullName>
    </submittedName>
</protein>
<sequence>MLETSQENTAKQGQDASHKAASTSIINPQSNDPGASSTSKSRQQLPETEKVSEEDKTEIKPVAENKADLLSSESAGKKKRHRKKKPKKDRKEKQEENPAGQEAPKPTLEVPLQNIISDNTRKEIKAKKPKEKTTDSKNEEKIKSGGDPKGNSDLKGNSAPKSDIDPKSDSDLKSDGDPKSKKKLRKKNRQKNKPSSESTVEKDNVPKLDAPSKQDTGTDLRDSEEKETSNQDDSKQQGGTDAEALSKRTKKSNNVNKNDVVESEKNLKKVTPVKENQEQSKTKSDETIIAKSLEKKTKKRNKKKKVDKVIDNKSNSTSTSTSTSTKSIEQPSQFPRVNFPSQVVSSSTLPVEVSVYSDPHDKEWNLERPDPTAAIQEDDHDSIFGHIHFSPAPNSFKEGSRLNCGSTERGSRDRVIMTEFLRQPKNRVPKEMKLQQQRPKHQNVQ</sequence>
<proteinExistence type="predicted"/>
<accession>A0ABR3BFV3</accession>
<feature type="compositionally biased region" description="Basic residues" evidence="1">
    <location>
        <begin position="180"/>
        <end position="192"/>
    </location>
</feature>
<feature type="compositionally biased region" description="Basic and acidic residues" evidence="1">
    <location>
        <begin position="131"/>
        <end position="152"/>
    </location>
</feature>
<dbReference type="Proteomes" id="UP001448207">
    <property type="component" value="Unassembled WGS sequence"/>
</dbReference>
<feature type="compositionally biased region" description="Basic and acidic residues" evidence="1">
    <location>
        <begin position="275"/>
        <end position="295"/>
    </location>
</feature>